<name>A0A0V0IRP3_SOLCH</name>
<evidence type="ECO:0000313" key="2">
    <source>
        <dbReference type="EMBL" id="JAP35250.1"/>
    </source>
</evidence>
<dbReference type="AlphaFoldDB" id="A0A0V0IRP3"/>
<organism evidence="2">
    <name type="scientific">Solanum chacoense</name>
    <name type="common">Chaco potato</name>
    <dbReference type="NCBI Taxonomy" id="4108"/>
    <lineage>
        <taxon>Eukaryota</taxon>
        <taxon>Viridiplantae</taxon>
        <taxon>Streptophyta</taxon>
        <taxon>Embryophyta</taxon>
        <taxon>Tracheophyta</taxon>
        <taxon>Spermatophyta</taxon>
        <taxon>Magnoliopsida</taxon>
        <taxon>eudicotyledons</taxon>
        <taxon>Gunneridae</taxon>
        <taxon>Pentapetalae</taxon>
        <taxon>asterids</taxon>
        <taxon>lamiids</taxon>
        <taxon>Solanales</taxon>
        <taxon>Solanaceae</taxon>
        <taxon>Solanoideae</taxon>
        <taxon>Solaneae</taxon>
        <taxon>Solanum</taxon>
    </lineage>
</organism>
<proteinExistence type="predicted"/>
<feature type="transmembrane region" description="Helical" evidence="1">
    <location>
        <begin position="37"/>
        <end position="62"/>
    </location>
</feature>
<evidence type="ECO:0000256" key="1">
    <source>
        <dbReference type="SAM" id="Phobius"/>
    </source>
</evidence>
<accession>A0A0V0IRP3</accession>
<dbReference type="EMBL" id="GEDG01003149">
    <property type="protein sequence ID" value="JAP35250.1"/>
    <property type="molecule type" value="Transcribed_RNA"/>
</dbReference>
<keyword evidence="1" id="KW-0472">Membrane</keyword>
<reference evidence="2" key="1">
    <citation type="submission" date="2015-12" db="EMBL/GenBank/DDBJ databases">
        <title>Gene expression during late stages of embryo sac development: a critical building block for successful pollen-pistil interactions.</title>
        <authorList>
            <person name="Liu Y."/>
            <person name="Joly V."/>
            <person name="Sabar M."/>
            <person name="Matton D.P."/>
        </authorList>
    </citation>
    <scope>NUCLEOTIDE SEQUENCE</scope>
</reference>
<sequence>MLFILFSFKGIQRKKGSLSFISGYNKPKYSVFRYLNFVLLTFLLKIWFESIVSCVLYMRFWFLLMCYFKCRLFQGNNLSVCVSLCRYVPFFI</sequence>
<protein>
    <submittedName>
        <fullName evidence="2">Putative ovule protein</fullName>
    </submittedName>
</protein>
<keyword evidence="1" id="KW-0812">Transmembrane</keyword>
<keyword evidence="1" id="KW-1133">Transmembrane helix</keyword>